<accession>A0A4Y2PLY1</accession>
<reference evidence="2 3" key="1">
    <citation type="journal article" date="2019" name="Sci. Rep.">
        <title>Orb-weaving spider Araneus ventricosus genome elucidates the spidroin gene catalogue.</title>
        <authorList>
            <person name="Kono N."/>
            <person name="Nakamura H."/>
            <person name="Ohtoshi R."/>
            <person name="Moran D.A.P."/>
            <person name="Shinohara A."/>
            <person name="Yoshida Y."/>
            <person name="Fujiwara M."/>
            <person name="Mori M."/>
            <person name="Tomita M."/>
            <person name="Arakawa K."/>
        </authorList>
    </citation>
    <scope>NUCLEOTIDE SEQUENCE [LARGE SCALE GENOMIC DNA]</scope>
</reference>
<dbReference type="AlphaFoldDB" id="A0A4Y2PLY1"/>
<name>A0A4Y2PLY1_ARAVE</name>
<protein>
    <submittedName>
        <fullName evidence="2">Uncharacterized protein</fullName>
    </submittedName>
</protein>
<evidence type="ECO:0000313" key="2">
    <source>
        <dbReference type="EMBL" id="GBN52965.1"/>
    </source>
</evidence>
<proteinExistence type="predicted"/>
<evidence type="ECO:0000256" key="1">
    <source>
        <dbReference type="SAM" id="Phobius"/>
    </source>
</evidence>
<comment type="caution">
    <text evidence="2">The sequence shown here is derived from an EMBL/GenBank/DDBJ whole genome shotgun (WGS) entry which is preliminary data.</text>
</comment>
<organism evidence="2 3">
    <name type="scientific">Araneus ventricosus</name>
    <name type="common">Orbweaver spider</name>
    <name type="synonym">Epeira ventricosa</name>
    <dbReference type="NCBI Taxonomy" id="182803"/>
    <lineage>
        <taxon>Eukaryota</taxon>
        <taxon>Metazoa</taxon>
        <taxon>Ecdysozoa</taxon>
        <taxon>Arthropoda</taxon>
        <taxon>Chelicerata</taxon>
        <taxon>Arachnida</taxon>
        <taxon>Araneae</taxon>
        <taxon>Araneomorphae</taxon>
        <taxon>Entelegynae</taxon>
        <taxon>Araneoidea</taxon>
        <taxon>Araneidae</taxon>
        <taxon>Araneus</taxon>
    </lineage>
</organism>
<feature type="transmembrane region" description="Helical" evidence="1">
    <location>
        <begin position="75"/>
        <end position="98"/>
    </location>
</feature>
<gene>
    <name evidence="2" type="ORF">AVEN_218370_1</name>
</gene>
<evidence type="ECO:0000313" key="3">
    <source>
        <dbReference type="Proteomes" id="UP000499080"/>
    </source>
</evidence>
<feature type="transmembrane region" description="Helical" evidence="1">
    <location>
        <begin position="33"/>
        <end position="55"/>
    </location>
</feature>
<dbReference type="Proteomes" id="UP000499080">
    <property type="component" value="Unassembled WGS sequence"/>
</dbReference>
<dbReference type="OrthoDB" id="6432402at2759"/>
<sequence>MRTGSNLLCTRKELNGISLRSNELRQFVLEPPFVFDLIQFLLVIASSISNIQFYARQHDVLIRIAPKGLHVKNGIAFSGLILSILHFISGIYDIIFFFKRIEFKHGDEEEDENETAPSVS</sequence>
<dbReference type="EMBL" id="BGPR01011789">
    <property type="protein sequence ID" value="GBN52965.1"/>
    <property type="molecule type" value="Genomic_DNA"/>
</dbReference>
<keyword evidence="1" id="KW-1133">Transmembrane helix</keyword>
<keyword evidence="3" id="KW-1185">Reference proteome</keyword>
<keyword evidence="1" id="KW-0812">Transmembrane</keyword>
<keyword evidence="1" id="KW-0472">Membrane</keyword>